<dbReference type="Pfam" id="PF00385">
    <property type="entry name" value="Chromo"/>
    <property type="match status" value="1"/>
</dbReference>
<reference evidence="4" key="1">
    <citation type="submission" date="2023-01" db="EMBL/GenBank/DDBJ databases">
        <title>Colletotrichum chrysophilum M932 genome sequence.</title>
        <authorList>
            <person name="Baroncelli R."/>
        </authorList>
    </citation>
    <scope>NUCLEOTIDE SEQUENCE</scope>
    <source>
        <strain evidence="4">M932</strain>
    </source>
</reference>
<dbReference type="PROSITE" id="PS50013">
    <property type="entry name" value="CHROMO_2"/>
    <property type="match status" value="1"/>
</dbReference>
<sequence length="266" mass="29735">MQGRDSNENMRVWSLGSRNPAVQPSMFRNETVQNEPDVEYHVDSGEECLYNQRKRKRDSKHDASDGKRHKNRATPVQVPVEPRPQAMNDGDLPSLVASVMDLLHGRDDAGGDGAARRGPITRSRASKQPRELTTPQRHNTPAVPTMETFDDRAEYPVEALLAKAKIGRRVYYKVKWEGYDTSQSSWVKMKDIGDEAIEAFKMGGKRGVFTFDKIMKGVEGATNNASYLIQLRLGNQTDTAEVDASDLSAAEIARFRLQGASEELQP</sequence>
<evidence type="ECO:0000256" key="2">
    <source>
        <dbReference type="SAM" id="MobiDB-lite"/>
    </source>
</evidence>
<organism evidence="4 5">
    <name type="scientific">Colletotrichum chrysophilum</name>
    <dbReference type="NCBI Taxonomy" id="1836956"/>
    <lineage>
        <taxon>Eukaryota</taxon>
        <taxon>Fungi</taxon>
        <taxon>Dikarya</taxon>
        <taxon>Ascomycota</taxon>
        <taxon>Pezizomycotina</taxon>
        <taxon>Sordariomycetes</taxon>
        <taxon>Hypocreomycetidae</taxon>
        <taxon>Glomerellales</taxon>
        <taxon>Glomerellaceae</taxon>
        <taxon>Colletotrichum</taxon>
        <taxon>Colletotrichum gloeosporioides species complex</taxon>
    </lineage>
</organism>
<gene>
    <name evidence="4" type="ORF">CCHR01_15638</name>
</gene>
<dbReference type="SMART" id="SM00298">
    <property type="entry name" value="CHROMO"/>
    <property type="match status" value="1"/>
</dbReference>
<evidence type="ECO:0000259" key="3">
    <source>
        <dbReference type="PROSITE" id="PS50013"/>
    </source>
</evidence>
<dbReference type="Gene3D" id="2.40.50.40">
    <property type="match status" value="1"/>
</dbReference>
<comment type="caution">
    <text evidence="4">The sequence shown here is derived from an EMBL/GenBank/DDBJ whole genome shotgun (WGS) entry which is preliminary data.</text>
</comment>
<feature type="region of interest" description="Disordered" evidence="2">
    <location>
        <begin position="106"/>
        <end position="144"/>
    </location>
</feature>
<dbReference type="CDD" id="cd00024">
    <property type="entry name" value="CD_CSD"/>
    <property type="match status" value="1"/>
</dbReference>
<evidence type="ECO:0000313" key="5">
    <source>
        <dbReference type="Proteomes" id="UP001243330"/>
    </source>
</evidence>
<accession>A0AAD9A7B6</accession>
<dbReference type="GO" id="GO:0006338">
    <property type="term" value="P:chromatin remodeling"/>
    <property type="evidence" value="ECO:0007669"/>
    <property type="project" value="UniProtKB-ARBA"/>
</dbReference>
<dbReference type="InterPro" id="IPR000953">
    <property type="entry name" value="Chromo/chromo_shadow_dom"/>
</dbReference>
<dbReference type="InterPro" id="IPR023780">
    <property type="entry name" value="Chromo_domain"/>
</dbReference>
<name>A0AAD9A7B6_9PEZI</name>
<dbReference type="SUPFAM" id="SSF54160">
    <property type="entry name" value="Chromo domain-like"/>
    <property type="match status" value="1"/>
</dbReference>
<comment type="subunit">
    <text evidence="1">Component of the NuA4 histone acetyltransferase complex.</text>
</comment>
<evidence type="ECO:0000313" key="4">
    <source>
        <dbReference type="EMBL" id="KAK1841735.1"/>
    </source>
</evidence>
<feature type="compositionally biased region" description="Polar residues" evidence="2">
    <location>
        <begin position="16"/>
        <end position="34"/>
    </location>
</feature>
<evidence type="ECO:0000256" key="1">
    <source>
        <dbReference type="ARBA" id="ARBA00011353"/>
    </source>
</evidence>
<keyword evidence="5" id="KW-1185">Reference proteome</keyword>
<dbReference type="EMBL" id="JAQOWY010000460">
    <property type="protein sequence ID" value="KAK1841735.1"/>
    <property type="molecule type" value="Genomic_DNA"/>
</dbReference>
<feature type="region of interest" description="Disordered" evidence="2">
    <location>
        <begin position="1"/>
        <end position="90"/>
    </location>
</feature>
<dbReference type="InterPro" id="IPR016197">
    <property type="entry name" value="Chromo-like_dom_sf"/>
</dbReference>
<protein>
    <recommendedName>
        <fullName evidence="3">Chromo domain-containing protein</fullName>
    </recommendedName>
</protein>
<proteinExistence type="predicted"/>
<dbReference type="Proteomes" id="UP001243330">
    <property type="component" value="Unassembled WGS sequence"/>
</dbReference>
<dbReference type="AlphaFoldDB" id="A0AAD9A7B6"/>
<feature type="domain" description="Chromo" evidence="3">
    <location>
        <begin position="155"/>
        <end position="192"/>
    </location>
</feature>